<organism evidence="1 2">
    <name type="scientific">Bathymodiolus thermophilus thioautotrophic gill symbiont</name>
    <dbReference type="NCBI Taxonomy" id="2360"/>
    <lineage>
        <taxon>Bacteria</taxon>
        <taxon>Pseudomonadati</taxon>
        <taxon>Pseudomonadota</taxon>
        <taxon>Gammaproteobacteria</taxon>
        <taxon>sulfur-oxidizing symbionts</taxon>
    </lineage>
</organism>
<name>A0A1J8Q148_9GAMM</name>
<dbReference type="Proteomes" id="UP000182798">
    <property type="component" value="Unassembled WGS sequence"/>
</dbReference>
<evidence type="ECO:0000313" key="2">
    <source>
        <dbReference type="Proteomes" id="UP000182798"/>
    </source>
</evidence>
<gene>
    <name evidence="1" type="ORF">BGC33_01965</name>
</gene>
<sequence>LDDIKKQIEQIKPEILLFLNHLENITLIIDEEENDHNKPDLWTIKSQSGDIPPDLLTEDDEDAKYELKIAFNESLTNNGFEHLFSYFPTNIKISMPFIVHGTFDLDSTRNQLNNTEKNKFVLGELVELIINTAKNLTAGTVNYKALEFLNYSHKNEVLEKLGFYE</sequence>
<feature type="non-terminal residue" evidence="1">
    <location>
        <position position="165"/>
    </location>
</feature>
<dbReference type="EMBL" id="MIQH01001004">
    <property type="protein sequence ID" value="OJA03154.1"/>
    <property type="molecule type" value="Genomic_DNA"/>
</dbReference>
<dbReference type="AlphaFoldDB" id="A0A1J8Q148"/>
<feature type="non-terminal residue" evidence="1">
    <location>
        <position position="1"/>
    </location>
</feature>
<comment type="caution">
    <text evidence="1">The sequence shown here is derived from an EMBL/GenBank/DDBJ whole genome shotgun (WGS) entry which is preliminary data.</text>
</comment>
<accession>A0A1J8Q148</accession>
<dbReference type="RefSeq" id="WP_158009475.1">
    <property type="nucleotide sequence ID" value="NZ_MIQH01001004.1"/>
</dbReference>
<reference evidence="2" key="1">
    <citation type="submission" date="2016-09" db="EMBL/GenBank/DDBJ databases">
        <title>Genome Sequence of Bathymodiolus thermophilus sulfur-oxidizing gill endosymbiont.</title>
        <authorList>
            <person name="Ponnudurai R."/>
            <person name="Kleiner M."/>
            <person name="Sayavedra L."/>
            <person name="Thuermer A."/>
            <person name="Felbeck H."/>
            <person name="Schlueter R."/>
            <person name="Schweder T."/>
            <person name="Markert S."/>
        </authorList>
    </citation>
    <scope>NUCLEOTIDE SEQUENCE [LARGE SCALE GENOMIC DNA]</scope>
    <source>
        <strain evidence="2">BAT/CrabSpa'14</strain>
    </source>
</reference>
<dbReference type="OrthoDB" id="7782105at2"/>
<evidence type="ECO:0000313" key="1">
    <source>
        <dbReference type="EMBL" id="OJA03154.1"/>
    </source>
</evidence>
<protein>
    <submittedName>
        <fullName evidence="1">Uncharacterized protein</fullName>
    </submittedName>
</protein>
<proteinExistence type="predicted"/>